<keyword evidence="5" id="KW-1133">Transmembrane helix</keyword>
<dbReference type="FunFam" id="3.40.50.300:FF:000032">
    <property type="entry name" value="Export ABC transporter ATP-binding protein"/>
    <property type="match status" value="1"/>
</dbReference>
<dbReference type="RefSeq" id="WP_011810286.1">
    <property type="nucleotide sequence ID" value="NC_008786.1"/>
</dbReference>
<keyword evidence="5" id="KW-0812">Transmembrane</keyword>
<dbReference type="GeneID" id="76461072"/>
<protein>
    <submittedName>
        <fullName evidence="9">ABC transporter related</fullName>
    </submittedName>
</protein>
<keyword evidence="10" id="KW-1185">Reference proteome</keyword>
<dbReference type="InterPro" id="IPR027417">
    <property type="entry name" value="P-loop_NTPase"/>
</dbReference>
<dbReference type="GO" id="GO:0098796">
    <property type="term" value="C:membrane protein complex"/>
    <property type="evidence" value="ECO:0007669"/>
    <property type="project" value="UniProtKB-ARBA"/>
</dbReference>
<evidence type="ECO:0000313" key="9">
    <source>
        <dbReference type="EMBL" id="ABM58285.1"/>
    </source>
</evidence>
<evidence type="ECO:0000256" key="4">
    <source>
        <dbReference type="ARBA" id="ARBA00022840"/>
    </source>
</evidence>
<dbReference type="Proteomes" id="UP000000374">
    <property type="component" value="Chromosome"/>
</dbReference>
<evidence type="ECO:0000256" key="3">
    <source>
        <dbReference type="ARBA" id="ARBA00022741"/>
    </source>
</evidence>
<dbReference type="GO" id="GO:0046677">
    <property type="term" value="P:response to antibiotic"/>
    <property type="evidence" value="ECO:0007669"/>
    <property type="project" value="UniProtKB-KW"/>
</dbReference>
<feature type="domain" description="ABC transporter" evidence="8">
    <location>
        <begin position="19"/>
        <end position="241"/>
    </location>
</feature>
<organism evidence="9 10">
    <name type="scientific">Verminephrobacter eiseniae (strain EF01-2)</name>
    <dbReference type="NCBI Taxonomy" id="391735"/>
    <lineage>
        <taxon>Bacteria</taxon>
        <taxon>Pseudomonadati</taxon>
        <taxon>Pseudomonadota</taxon>
        <taxon>Betaproteobacteria</taxon>
        <taxon>Burkholderiales</taxon>
        <taxon>Comamonadaceae</taxon>
        <taxon>Verminephrobacter</taxon>
    </lineage>
</organism>
<keyword evidence="5" id="KW-0472">Membrane</keyword>
<dbReference type="InterPro" id="IPR003593">
    <property type="entry name" value="AAA+_ATPase"/>
</dbReference>
<gene>
    <name evidence="9" type="ordered locus">Veis_2540</name>
</gene>
<keyword evidence="4" id="KW-0067">ATP-binding</keyword>
<dbReference type="AlphaFoldDB" id="A1WKX8"/>
<dbReference type="SMART" id="SM00382">
    <property type="entry name" value="AAA"/>
    <property type="match status" value="1"/>
</dbReference>
<evidence type="ECO:0000259" key="8">
    <source>
        <dbReference type="PROSITE" id="PS50893"/>
    </source>
</evidence>
<dbReference type="PANTHER" id="PTHR42798:SF7">
    <property type="entry name" value="ALPHA-D-RIBOSE 1-METHYLPHOSPHONATE 5-TRIPHOSPHATE SYNTHASE SUBUNIT PHNL"/>
    <property type="match status" value="1"/>
</dbReference>
<dbReference type="PANTHER" id="PTHR42798">
    <property type="entry name" value="LIPOPROTEIN-RELEASING SYSTEM ATP-BINDING PROTEIN LOLD"/>
    <property type="match status" value="1"/>
</dbReference>
<dbReference type="PROSITE" id="PS50893">
    <property type="entry name" value="ABC_TRANSPORTER_2"/>
    <property type="match status" value="1"/>
</dbReference>
<dbReference type="GO" id="GO:0005524">
    <property type="term" value="F:ATP binding"/>
    <property type="evidence" value="ECO:0007669"/>
    <property type="project" value="UniProtKB-KW"/>
</dbReference>
<keyword evidence="6" id="KW-0046">Antibiotic resistance</keyword>
<evidence type="ECO:0000256" key="5">
    <source>
        <dbReference type="ARBA" id="ARBA00022989"/>
    </source>
</evidence>
<dbReference type="CDD" id="cd03255">
    <property type="entry name" value="ABC_MJ0796_LolCDE_FtsE"/>
    <property type="match status" value="1"/>
</dbReference>
<keyword evidence="3" id="KW-0547">Nucleotide-binding</keyword>
<reference evidence="10" key="1">
    <citation type="submission" date="2006-12" db="EMBL/GenBank/DDBJ databases">
        <title>Complete sequence of chromosome 1 of Verminephrobacter eiseniae EF01-2.</title>
        <authorList>
            <person name="Copeland A."/>
            <person name="Lucas S."/>
            <person name="Lapidus A."/>
            <person name="Barry K."/>
            <person name="Detter J.C."/>
            <person name="Glavina del Rio T."/>
            <person name="Dalin E."/>
            <person name="Tice H."/>
            <person name="Pitluck S."/>
            <person name="Chertkov O."/>
            <person name="Brettin T."/>
            <person name="Bruce D."/>
            <person name="Han C."/>
            <person name="Tapia R."/>
            <person name="Gilna P."/>
            <person name="Schmutz J."/>
            <person name="Larimer F."/>
            <person name="Land M."/>
            <person name="Hauser L."/>
            <person name="Kyrpides N."/>
            <person name="Kim E."/>
            <person name="Stahl D."/>
            <person name="Richardson P."/>
        </authorList>
    </citation>
    <scope>NUCLEOTIDE SEQUENCE [LARGE SCALE GENOMIC DNA]</scope>
    <source>
        <strain evidence="10">EF01-2</strain>
    </source>
</reference>
<dbReference type="STRING" id="391735.Veis_2540"/>
<dbReference type="HOGENOM" id="CLU_000604_1_22_4"/>
<dbReference type="KEGG" id="vei:Veis_2540"/>
<dbReference type="GO" id="GO:0016887">
    <property type="term" value="F:ATP hydrolysis activity"/>
    <property type="evidence" value="ECO:0007669"/>
    <property type="project" value="InterPro"/>
</dbReference>
<proteinExistence type="inferred from homology"/>
<keyword evidence="2" id="KW-1003">Cell membrane</keyword>
<dbReference type="GO" id="GO:0022857">
    <property type="term" value="F:transmembrane transporter activity"/>
    <property type="evidence" value="ECO:0007669"/>
    <property type="project" value="UniProtKB-ARBA"/>
</dbReference>
<dbReference type="eggNOG" id="COG1136">
    <property type="taxonomic scope" value="Bacteria"/>
</dbReference>
<evidence type="ECO:0000256" key="7">
    <source>
        <dbReference type="ARBA" id="ARBA00038388"/>
    </source>
</evidence>
<dbReference type="Gene3D" id="3.40.50.300">
    <property type="entry name" value="P-loop containing nucleotide triphosphate hydrolases"/>
    <property type="match status" value="1"/>
</dbReference>
<evidence type="ECO:0000256" key="2">
    <source>
        <dbReference type="ARBA" id="ARBA00022475"/>
    </source>
</evidence>
<sequence length="241" mass="26429">MAAENERHGLAQARPIPVVRLAGIEKSYRAGRINFIALEDIDLEITRGEFVALCGQSGSGKSTLLNLVGGIDHPTSGSVHFLGQELASMGDTDLSRLRAREIGFIFQFFNLLPVMSVFDNVAYPLMLLGKAKSQARHDVFAMLERVGLRDHWQKRPAELSGGQQQRVAIARALVKKPTLIVADEPTGNLDSETGLSILDLMKEINAESSTTLLVSTHSEFVKDRASRVVELKDGRVIHDSK</sequence>
<evidence type="ECO:0000256" key="6">
    <source>
        <dbReference type="ARBA" id="ARBA00023251"/>
    </source>
</evidence>
<dbReference type="PROSITE" id="PS00211">
    <property type="entry name" value="ABC_TRANSPORTER_1"/>
    <property type="match status" value="1"/>
</dbReference>
<comment type="similarity">
    <text evidence="7">Belongs to the ABC transporter superfamily. Macrolide exporter (TC 3.A.1.122) family.</text>
</comment>
<dbReference type="InterPro" id="IPR017871">
    <property type="entry name" value="ABC_transporter-like_CS"/>
</dbReference>
<name>A1WKX8_VEREI</name>
<keyword evidence="1" id="KW-0813">Transport</keyword>
<dbReference type="InterPro" id="IPR017911">
    <property type="entry name" value="MacB-like_ATP-bd"/>
</dbReference>
<evidence type="ECO:0000256" key="1">
    <source>
        <dbReference type="ARBA" id="ARBA00022448"/>
    </source>
</evidence>
<dbReference type="InterPro" id="IPR003439">
    <property type="entry name" value="ABC_transporter-like_ATP-bd"/>
</dbReference>
<dbReference type="EMBL" id="CP000542">
    <property type="protein sequence ID" value="ABM58285.1"/>
    <property type="molecule type" value="Genomic_DNA"/>
</dbReference>
<dbReference type="Pfam" id="PF00005">
    <property type="entry name" value="ABC_tran"/>
    <property type="match status" value="1"/>
</dbReference>
<accession>A1WKX8</accession>
<evidence type="ECO:0000313" key="10">
    <source>
        <dbReference type="Proteomes" id="UP000000374"/>
    </source>
</evidence>
<dbReference type="SUPFAM" id="SSF52540">
    <property type="entry name" value="P-loop containing nucleoside triphosphate hydrolases"/>
    <property type="match status" value="1"/>
</dbReference>